<reference evidence="2 3" key="1">
    <citation type="submission" date="2020-08" db="EMBL/GenBank/DDBJ databases">
        <title>Plant Genome Project.</title>
        <authorList>
            <person name="Zhang R.-G."/>
        </authorList>
    </citation>
    <scope>NUCLEOTIDE SEQUENCE [LARGE SCALE GENOMIC DNA]</scope>
    <source>
        <tissue evidence="2">Rhizome</tissue>
    </source>
</reference>
<evidence type="ECO:0000313" key="2">
    <source>
        <dbReference type="EMBL" id="KAG6493491.1"/>
    </source>
</evidence>
<evidence type="ECO:0000256" key="1">
    <source>
        <dbReference type="SAM" id="MobiDB-lite"/>
    </source>
</evidence>
<protein>
    <submittedName>
        <fullName evidence="2">Uncharacterized protein</fullName>
    </submittedName>
</protein>
<dbReference type="EMBL" id="JACMSC010000013">
    <property type="protein sequence ID" value="KAG6493491.1"/>
    <property type="molecule type" value="Genomic_DNA"/>
</dbReference>
<accession>A0A8J5FZB6</accession>
<feature type="region of interest" description="Disordered" evidence="1">
    <location>
        <begin position="128"/>
        <end position="149"/>
    </location>
</feature>
<evidence type="ECO:0000313" key="3">
    <source>
        <dbReference type="Proteomes" id="UP000734854"/>
    </source>
</evidence>
<organism evidence="2 3">
    <name type="scientific">Zingiber officinale</name>
    <name type="common">Ginger</name>
    <name type="synonym">Amomum zingiber</name>
    <dbReference type="NCBI Taxonomy" id="94328"/>
    <lineage>
        <taxon>Eukaryota</taxon>
        <taxon>Viridiplantae</taxon>
        <taxon>Streptophyta</taxon>
        <taxon>Embryophyta</taxon>
        <taxon>Tracheophyta</taxon>
        <taxon>Spermatophyta</taxon>
        <taxon>Magnoliopsida</taxon>
        <taxon>Liliopsida</taxon>
        <taxon>Zingiberales</taxon>
        <taxon>Zingiberaceae</taxon>
        <taxon>Zingiber</taxon>
    </lineage>
</organism>
<dbReference type="Pfam" id="PF14009">
    <property type="entry name" value="PADRE"/>
    <property type="match status" value="1"/>
</dbReference>
<keyword evidence="3" id="KW-1185">Reference proteome</keyword>
<dbReference type="PANTHER" id="PTHR33413">
    <property type="entry name" value="EXPRESSED PROTEIN"/>
    <property type="match status" value="1"/>
</dbReference>
<sequence>MGNCQTAADAAAVVIQHPGGKVERLHCPTSAAEVMRSNPGHRVALVTLCAPAEERQDGGRVTRVRLLGAKDVLLLGRVYRLVTSQGSFLFISTLFNFVFSFSFKKLSSLSEIAKAHEKLKKSRAELVRKQGHEQQIREGTGEDSETRYSKAREGWAENHHRGCRRSGAAPLCSSLLSPPAGPGTDAGEVLSLVEAGASASPSNAVAEGEVARESTFASGLEAGDTLGAFWRDSSPWSEL</sequence>
<dbReference type="PANTHER" id="PTHR33413:SF35">
    <property type="entry name" value="OS09G0381600 PROTEIN"/>
    <property type="match status" value="1"/>
</dbReference>
<gene>
    <name evidence="2" type="ORF">ZIOFF_048478</name>
</gene>
<name>A0A8J5FZB6_ZINOF</name>
<comment type="caution">
    <text evidence="2">The sequence shown here is derived from an EMBL/GenBank/DDBJ whole genome shotgun (WGS) entry which is preliminary data.</text>
</comment>
<proteinExistence type="predicted"/>
<dbReference type="AlphaFoldDB" id="A0A8J5FZB6"/>
<dbReference type="InterPro" id="IPR025322">
    <property type="entry name" value="PADRE_dom"/>
</dbReference>
<dbReference type="Proteomes" id="UP000734854">
    <property type="component" value="Unassembled WGS sequence"/>
</dbReference>